<dbReference type="PANTHER" id="PTHR43680">
    <property type="entry name" value="NITRATE REDUCTASE MOLYBDENUM COFACTOR ASSEMBLY CHAPERONE"/>
    <property type="match status" value="1"/>
</dbReference>
<comment type="caution">
    <text evidence="3">The sequence shown here is derived from an EMBL/GenBank/DDBJ whole genome shotgun (WGS) entry which is preliminary data.</text>
</comment>
<evidence type="ECO:0000256" key="1">
    <source>
        <dbReference type="ARBA" id="ARBA00023063"/>
    </source>
</evidence>
<dbReference type="PANTHER" id="PTHR43680:SF2">
    <property type="entry name" value="NITRATE REDUCTASE MOLYBDENUM COFACTOR ASSEMBLY CHAPERONE NARJ"/>
    <property type="match status" value="1"/>
</dbReference>
<dbReference type="RefSeq" id="WP_157169798.1">
    <property type="nucleotide sequence ID" value="NZ_WPNZ01000040.1"/>
</dbReference>
<dbReference type="EMBL" id="WPNZ01000040">
    <property type="protein sequence ID" value="MVO90846.1"/>
    <property type="molecule type" value="Genomic_DNA"/>
</dbReference>
<dbReference type="Gene3D" id="1.10.3480.10">
    <property type="entry name" value="TorD-like"/>
    <property type="match status" value="1"/>
</dbReference>
<feature type="region of interest" description="Disordered" evidence="2">
    <location>
        <begin position="182"/>
        <end position="218"/>
    </location>
</feature>
<accession>A0A6L6XAN5</accession>
<dbReference type="SUPFAM" id="SSF89155">
    <property type="entry name" value="TorD-like"/>
    <property type="match status" value="1"/>
</dbReference>
<dbReference type="GO" id="GO:0051082">
    <property type="term" value="F:unfolded protein binding"/>
    <property type="evidence" value="ECO:0007669"/>
    <property type="project" value="InterPro"/>
</dbReference>
<dbReference type="GO" id="GO:0016530">
    <property type="term" value="F:metallochaperone activity"/>
    <property type="evidence" value="ECO:0007669"/>
    <property type="project" value="TreeGrafter"/>
</dbReference>
<dbReference type="InterPro" id="IPR036411">
    <property type="entry name" value="TorD-like_sf"/>
</dbReference>
<keyword evidence="4" id="KW-1185">Reference proteome</keyword>
<dbReference type="NCBIfam" id="TIGR00684">
    <property type="entry name" value="narJ"/>
    <property type="match status" value="1"/>
</dbReference>
<feature type="compositionally biased region" description="Pro residues" evidence="2">
    <location>
        <begin position="194"/>
        <end position="218"/>
    </location>
</feature>
<gene>
    <name evidence="3" type="primary">narJ</name>
    <name evidence="3" type="ORF">GPA10_40435</name>
</gene>
<dbReference type="GO" id="GO:0051131">
    <property type="term" value="P:chaperone-mediated protein complex assembly"/>
    <property type="evidence" value="ECO:0007669"/>
    <property type="project" value="InterPro"/>
</dbReference>
<keyword evidence="1" id="KW-0534">Nitrate assimilation</keyword>
<reference evidence="3 4" key="1">
    <citation type="submission" date="2019-11" db="EMBL/GenBank/DDBJ databases">
        <title>Streptomyces typhae sp. nov., a novel endophytic actinomycete isolated from the root of cattail pollen (Typha angustifolia L.).</title>
        <authorList>
            <person name="Peng C."/>
        </authorList>
    </citation>
    <scope>NUCLEOTIDE SEQUENCE [LARGE SCALE GENOMIC DNA]</scope>
    <source>
        <strain evidence="4">p1417</strain>
    </source>
</reference>
<dbReference type="AlphaFoldDB" id="A0A6L6XAN5"/>
<proteinExistence type="predicted"/>
<dbReference type="Proteomes" id="UP000483802">
    <property type="component" value="Unassembled WGS sequence"/>
</dbReference>
<evidence type="ECO:0000313" key="3">
    <source>
        <dbReference type="EMBL" id="MVO90846.1"/>
    </source>
</evidence>
<protein>
    <submittedName>
        <fullName evidence="3">Nitrate reductase molybdenum cofactor assembly chaperone</fullName>
    </submittedName>
</protein>
<dbReference type="InterPro" id="IPR003765">
    <property type="entry name" value="NO3_reductase_chaperone_NarJ"/>
</dbReference>
<dbReference type="InterPro" id="IPR020945">
    <property type="entry name" value="DMSO/NO3_reduct_chaperone"/>
</dbReference>
<dbReference type="Pfam" id="PF02613">
    <property type="entry name" value="Nitrate_red_del"/>
    <property type="match status" value="1"/>
</dbReference>
<name>A0A6L6XAN5_9ACTN</name>
<evidence type="ECO:0000313" key="4">
    <source>
        <dbReference type="Proteomes" id="UP000483802"/>
    </source>
</evidence>
<evidence type="ECO:0000256" key="2">
    <source>
        <dbReference type="SAM" id="MobiDB-lite"/>
    </source>
</evidence>
<organism evidence="3 4">
    <name type="scientific">Streptomyces typhae</name>
    <dbReference type="NCBI Taxonomy" id="2681492"/>
    <lineage>
        <taxon>Bacteria</taxon>
        <taxon>Bacillati</taxon>
        <taxon>Actinomycetota</taxon>
        <taxon>Actinomycetes</taxon>
        <taxon>Kitasatosporales</taxon>
        <taxon>Streptomycetaceae</taxon>
        <taxon>Streptomyces</taxon>
    </lineage>
</organism>
<sequence length="218" mass="23958">MVHQAASLLLIHPDDRWPDRVRLVMDSLAAAPGPVAQSLRRCCDALAAVPVLDLSARYVVTFDRSRRRTLHLTYYTDGDTRRRGQSLLAWQDLYRSHGWQPPADELPDFLPLALEFAARCPEPGVRALQEHRAGLELLRLALHEHRSPWADVLEAVCHTLPGASPADRAAALRLARTGPPTETVGLLPFTGQAPPGPVDLPLPVPRPPDPPHPAEAAR</sequence>
<dbReference type="GO" id="GO:0042128">
    <property type="term" value="P:nitrate assimilation"/>
    <property type="evidence" value="ECO:0007669"/>
    <property type="project" value="UniProtKB-KW"/>
</dbReference>